<protein>
    <submittedName>
        <fullName evidence="9">Acyl-CoA dehydrogenase</fullName>
    </submittedName>
</protein>
<dbReference type="InterPro" id="IPR037069">
    <property type="entry name" value="AcylCoA_DH/ox_N_sf"/>
</dbReference>
<proteinExistence type="inferred from homology"/>
<dbReference type="InterPro" id="IPR036250">
    <property type="entry name" value="AcylCo_DH-like_C"/>
</dbReference>
<comment type="cofactor">
    <cofactor evidence="1">
        <name>FAD</name>
        <dbReference type="ChEBI" id="CHEBI:57692"/>
    </cofactor>
</comment>
<accession>A0ABP8TK73</accession>
<evidence type="ECO:0000259" key="6">
    <source>
        <dbReference type="Pfam" id="PF00441"/>
    </source>
</evidence>
<dbReference type="Pfam" id="PF02770">
    <property type="entry name" value="Acyl-CoA_dh_M"/>
    <property type="match status" value="1"/>
</dbReference>
<dbReference type="SUPFAM" id="SSF56645">
    <property type="entry name" value="Acyl-CoA dehydrogenase NM domain-like"/>
    <property type="match status" value="2"/>
</dbReference>
<dbReference type="Pfam" id="PF00441">
    <property type="entry name" value="Acyl-CoA_dh_1"/>
    <property type="match status" value="2"/>
</dbReference>
<dbReference type="InterPro" id="IPR052161">
    <property type="entry name" value="Mycobact_Acyl-CoA_DH"/>
</dbReference>
<dbReference type="Pfam" id="PF02771">
    <property type="entry name" value="Acyl-CoA_dh_N"/>
    <property type="match status" value="2"/>
</dbReference>
<dbReference type="Gene3D" id="1.20.140.10">
    <property type="entry name" value="Butyryl-CoA Dehydrogenase, subunit A, domain 3"/>
    <property type="match status" value="2"/>
</dbReference>
<gene>
    <name evidence="9" type="ORF">GCM10023195_27340</name>
</gene>
<reference evidence="10" key="1">
    <citation type="journal article" date="2019" name="Int. J. Syst. Evol. Microbiol.">
        <title>The Global Catalogue of Microorganisms (GCM) 10K type strain sequencing project: providing services to taxonomists for standard genome sequencing and annotation.</title>
        <authorList>
            <consortium name="The Broad Institute Genomics Platform"/>
            <consortium name="The Broad Institute Genome Sequencing Center for Infectious Disease"/>
            <person name="Wu L."/>
            <person name="Ma J."/>
        </authorList>
    </citation>
    <scope>NUCLEOTIDE SEQUENCE [LARGE SCALE GENOMIC DNA]</scope>
    <source>
        <strain evidence="10">JCM 17938</strain>
    </source>
</reference>
<evidence type="ECO:0000259" key="8">
    <source>
        <dbReference type="Pfam" id="PF02771"/>
    </source>
</evidence>
<dbReference type="Gene3D" id="1.10.540.10">
    <property type="entry name" value="Acyl-CoA dehydrogenase/oxidase, N-terminal domain"/>
    <property type="match status" value="2"/>
</dbReference>
<dbReference type="EMBL" id="BAABHJ010000005">
    <property type="protein sequence ID" value="GAA4607252.1"/>
    <property type="molecule type" value="Genomic_DNA"/>
</dbReference>
<dbReference type="InterPro" id="IPR009075">
    <property type="entry name" value="AcylCo_DH/oxidase_C"/>
</dbReference>
<dbReference type="RefSeq" id="WP_345353562.1">
    <property type="nucleotide sequence ID" value="NZ_BAABHJ010000005.1"/>
</dbReference>
<evidence type="ECO:0000256" key="2">
    <source>
        <dbReference type="ARBA" id="ARBA00009347"/>
    </source>
</evidence>
<organism evidence="9 10">
    <name type="scientific">Actinoallomurus liliacearum</name>
    <dbReference type="NCBI Taxonomy" id="1080073"/>
    <lineage>
        <taxon>Bacteria</taxon>
        <taxon>Bacillati</taxon>
        <taxon>Actinomycetota</taxon>
        <taxon>Actinomycetes</taxon>
        <taxon>Streptosporangiales</taxon>
        <taxon>Thermomonosporaceae</taxon>
        <taxon>Actinoallomurus</taxon>
    </lineage>
</organism>
<dbReference type="PANTHER" id="PTHR43292">
    <property type="entry name" value="ACYL-COA DEHYDROGENASE"/>
    <property type="match status" value="1"/>
</dbReference>
<keyword evidence="3" id="KW-0285">Flavoprotein</keyword>
<dbReference type="InterPro" id="IPR006091">
    <property type="entry name" value="Acyl-CoA_Oxase/DH_mid-dom"/>
</dbReference>
<dbReference type="PANTHER" id="PTHR43292:SF4">
    <property type="entry name" value="ACYL-COA DEHYDROGENASE FADE34"/>
    <property type="match status" value="1"/>
</dbReference>
<feature type="domain" description="Acyl-CoA dehydrogenase/oxidase N-terminal" evidence="8">
    <location>
        <begin position="6"/>
        <end position="98"/>
    </location>
</feature>
<dbReference type="InterPro" id="IPR046373">
    <property type="entry name" value="Acyl-CoA_Oxase/DH_mid-dom_sf"/>
</dbReference>
<evidence type="ECO:0000313" key="9">
    <source>
        <dbReference type="EMBL" id="GAA4607252.1"/>
    </source>
</evidence>
<dbReference type="SUPFAM" id="SSF47203">
    <property type="entry name" value="Acyl-CoA dehydrogenase C-terminal domain-like"/>
    <property type="match status" value="2"/>
</dbReference>
<keyword evidence="5" id="KW-0560">Oxidoreductase</keyword>
<dbReference type="InterPro" id="IPR013786">
    <property type="entry name" value="AcylCoA_DH/ox_N"/>
</dbReference>
<evidence type="ECO:0000259" key="7">
    <source>
        <dbReference type="Pfam" id="PF02770"/>
    </source>
</evidence>
<dbReference type="InterPro" id="IPR009100">
    <property type="entry name" value="AcylCoA_DH/oxidase_NM_dom_sf"/>
</dbReference>
<dbReference type="Gene3D" id="2.40.110.10">
    <property type="entry name" value="Butyryl-CoA Dehydrogenase, subunit A, domain 2"/>
    <property type="match status" value="2"/>
</dbReference>
<evidence type="ECO:0000313" key="10">
    <source>
        <dbReference type="Proteomes" id="UP001500212"/>
    </source>
</evidence>
<keyword evidence="10" id="KW-1185">Reference proteome</keyword>
<keyword evidence="4" id="KW-0274">FAD</keyword>
<feature type="domain" description="Acyl-CoA oxidase/dehydrogenase middle" evidence="7">
    <location>
        <begin position="471"/>
        <end position="555"/>
    </location>
</feature>
<sequence>MAIGLTEEHEALADAVRGWAERYASVDVVRATLDADEEVRPAFWAGLAEQGLLGLHVPEEHGGQGAGLLELAVALESLGRAVVPGPFLPTVLASAALLRAEQAGKAHSALLPGLADGSLIGALSLATGLTGRRTDDGLTISGTVEPVLGAGLADVIVLPVATDEGEEWVAVDAAGLTVTPLKSLDRTRRVARVSAEDVAVPADRVLTGLAGPEVLDLAALLLGAEAVGLAGWCVTTAAEYAKVREQFGRPIGQFQGVKHKCARMLIDLEKARAAVWDAARASDDPAEESGFAAGVAAVIAPDAALRCARDCIQVLGGIGFTWEHEAHLYLRRASTLRVLLGPGKDWAGSVARLALDGVRRAVEVELDEATEPLRNRIRAEVEQLAAITDERERFAKMGDEGWVFPHLPKPWGKAASPMEQVLILQELRAAKVKGPQLGIGAWVVPSLVTYGTPEQQERWLAPTLRGEMVWCQLFSEPGAGSDLASLQMRAEKVEGGWRLTGQKIWTSLAQHAKWAICVARSSVEPKKHDGITYFIVDMKAEGVDVRPLRELTGDAMFNEVFLDGVFVPDDQVVGEVGQGWKVARNTLSNERVQLSSGQGLGAGTRELLNSFQGKDLSPATLTELGRLLCEGQAIDLLGLRLTLKQISGHEPGAEASVRKLLGVQFNQEVADFIWEAQGAVATVEEPGQATGIWARYMLFSRSMTIYGGTTEVQLNVIGERMLGLPRDPEPGK</sequence>
<evidence type="ECO:0000256" key="4">
    <source>
        <dbReference type="ARBA" id="ARBA00022827"/>
    </source>
</evidence>
<comment type="caution">
    <text evidence="9">The sequence shown here is derived from an EMBL/GenBank/DDBJ whole genome shotgun (WGS) entry which is preliminary data.</text>
</comment>
<evidence type="ECO:0000256" key="1">
    <source>
        <dbReference type="ARBA" id="ARBA00001974"/>
    </source>
</evidence>
<name>A0ABP8TK73_9ACTN</name>
<comment type="similarity">
    <text evidence="2">Belongs to the acyl-CoA dehydrogenase family.</text>
</comment>
<feature type="domain" description="Acyl-CoA dehydrogenase/oxidase C-terminal" evidence="6">
    <location>
        <begin position="577"/>
        <end position="722"/>
    </location>
</feature>
<dbReference type="Proteomes" id="UP001500212">
    <property type="component" value="Unassembled WGS sequence"/>
</dbReference>
<feature type="domain" description="Acyl-CoA dehydrogenase/oxidase N-terminal" evidence="8">
    <location>
        <begin position="371"/>
        <end position="467"/>
    </location>
</feature>
<feature type="domain" description="Acyl-CoA dehydrogenase/oxidase C-terminal" evidence="6">
    <location>
        <begin position="215"/>
        <end position="342"/>
    </location>
</feature>
<evidence type="ECO:0000256" key="3">
    <source>
        <dbReference type="ARBA" id="ARBA00022630"/>
    </source>
</evidence>
<evidence type="ECO:0000256" key="5">
    <source>
        <dbReference type="ARBA" id="ARBA00023002"/>
    </source>
</evidence>